<evidence type="ECO:0000259" key="12">
    <source>
        <dbReference type="PROSITE" id="PS50102"/>
    </source>
</evidence>
<reference evidence="13" key="1">
    <citation type="submission" date="2022-03" db="EMBL/GenBank/DDBJ databases">
        <authorList>
            <person name="Tunstrom K."/>
        </authorList>
    </citation>
    <scope>NUCLEOTIDE SEQUENCE</scope>
</reference>
<dbReference type="SUPFAM" id="SSF54928">
    <property type="entry name" value="RNA-binding domain, RBD"/>
    <property type="match status" value="3"/>
</dbReference>
<dbReference type="PANTHER" id="PTHR23139">
    <property type="entry name" value="RNA-BINDING PROTEIN"/>
    <property type="match status" value="1"/>
</dbReference>
<proteinExistence type="inferred from homology"/>
<evidence type="ECO:0000256" key="10">
    <source>
        <dbReference type="RuleBase" id="RU364135"/>
    </source>
</evidence>
<evidence type="ECO:0000256" key="11">
    <source>
        <dbReference type="SAM" id="MobiDB-lite"/>
    </source>
</evidence>
<dbReference type="CDD" id="cd12232">
    <property type="entry name" value="RRM3_U2AF65"/>
    <property type="match status" value="1"/>
</dbReference>
<dbReference type="PROSITE" id="PS50102">
    <property type="entry name" value="RRM"/>
    <property type="match status" value="3"/>
</dbReference>
<evidence type="ECO:0000256" key="2">
    <source>
        <dbReference type="ARBA" id="ARBA00022664"/>
    </source>
</evidence>
<evidence type="ECO:0000256" key="4">
    <source>
        <dbReference type="ARBA" id="ARBA00022884"/>
    </source>
</evidence>
<feature type="region of interest" description="Disordered" evidence="11">
    <location>
        <begin position="1"/>
        <end position="50"/>
    </location>
</feature>
<dbReference type="Pfam" id="PF00076">
    <property type="entry name" value="RRM_1"/>
    <property type="match status" value="3"/>
</dbReference>
<keyword evidence="2 10" id="KW-0507">mRNA processing</keyword>
<feature type="domain" description="RRM" evidence="12">
    <location>
        <begin position="209"/>
        <end position="287"/>
    </location>
</feature>
<comment type="function">
    <text evidence="7">Necessary for the splicing of pre-mRNA. Binds to the polypyrimidine tract of introns early during spliceosome assembly.</text>
</comment>
<keyword evidence="5 10" id="KW-0508">mRNA splicing</keyword>
<evidence type="ECO:0000313" key="14">
    <source>
        <dbReference type="Proteomes" id="UP001153954"/>
    </source>
</evidence>
<comment type="similarity">
    <text evidence="10">Belongs to the splicing factor SR family.</text>
</comment>
<evidence type="ECO:0000256" key="8">
    <source>
        <dbReference type="ARBA" id="ARBA00064859"/>
    </source>
</evidence>
<comment type="caution">
    <text evidence="13">The sequence shown here is derived from an EMBL/GenBank/DDBJ whole genome shotgun (WGS) entry which is preliminary data.</text>
</comment>
<evidence type="ECO:0000256" key="5">
    <source>
        <dbReference type="ARBA" id="ARBA00023187"/>
    </source>
</evidence>
<organism evidence="13 14">
    <name type="scientific">Euphydryas editha</name>
    <name type="common">Edith's checkerspot</name>
    <dbReference type="NCBI Taxonomy" id="104508"/>
    <lineage>
        <taxon>Eukaryota</taxon>
        <taxon>Metazoa</taxon>
        <taxon>Ecdysozoa</taxon>
        <taxon>Arthropoda</taxon>
        <taxon>Hexapoda</taxon>
        <taxon>Insecta</taxon>
        <taxon>Pterygota</taxon>
        <taxon>Neoptera</taxon>
        <taxon>Endopterygota</taxon>
        <taxon>Lepidoptera</taxon>
        <taxon>Glossata</taxon>
        <taxon>Ditrysia</taxon>
        <taxon>Papilionoidea</taxon>
        <taxon>Nymphalidae</taxon>
        <taxon>Nymphalinae</taxon>
        <taxon>Euphydryas</taxon>
    </lineage>
</organism>
<keyword evidence="6 10" id="KW-0539">Nucleus</keyword>
<dbReference type="AlphaFoldDB" id="A0AAU9V4M2"/>
<dbReference type="InterPro" id="IPR006529">
    <property type="entry name" value="U2AF_lg"/>
</dbReference>
<dbReference type="FunFam" id="3.30.70.330:FF:000097">
    <property type="entry name" value="U2 snRNP auxiliary factor large subunit"/>
    <property type="match status" value="1"/>
</dbReference>
<dbReference type="NCBIfam" id="TIGR01642">
    <property type="entry name" value="U2AF_lg"/>
    <property type="match status" value="1"/>
</dbReference>
<evidence type="ECO:0000256" key="3">
    <source>
        <dbReference type="ARBA" id="ARBA00022737"/>
    </source>
</evidence>
<name>A0AAU9V4M2_EUPED</name>
<evidence type="ECO:0000256" key="7">
    <source>
        <dbReference type="ARBA" id="ARBA00053913"/>
    </source>
</evidence>
<dbReference type="Gene3D" id="3.30.70.330">
    <property type="match status" value="3"/>
</dbReference>
<dbReference type="InterPro" id="IPR000504">
    <property type="entry name" value="RRM_dom"/>
</dbReference>
<dbReference type="FunFam" id="3.30.70.330:FF:000074">
    <property type="entry name" value="U2 snRNP auxiliary factor large subunit"/>
    <property type="match status" value="1"/>
</dbReference>
<dbReference type="GO" id="GO:0003723">
    <property type="term" value="F:RNA binding"/>
    <property type="evidence" value="ECO:0007669"/>
    <property type="project" value="UniProtKB-UniRule"/>
</dbReference>
<feature type="domain" description="RRM" evidence="12">
    <location>
        <begin position="99"/>
        <end position="181"/>
    </location>
</feature>
<keyword evidence="3" id="KW-0677">Repeat</keyword>
<dbReference type="CDD" id="cd12231">
    <property type="entry name" value="RRM2_U2AF65"/>
    <property type="match status" value="1"/>
</dbReference>
<evidence type="ECO:0000313" key="13">
    <source>
        <dbReference type="EMBL" id="CAH2106243.1"/>
    </source>
</evidence>
<keyword evidence="14" id="KW-1185">Reference proteome</keyword>
<comment type="subcellular location">
    <subcellularLocation>
        <location evidence="1 10">Nucleus</location>
    </subcellularLocation>
</comment>
<evidence type="ECO:0000256" key="6">
    <source>
        <dbReference type="ARBA" id="ARBA00023242"/>
    </source>
</evidence>
<protein>
    <recommendedName>
        <fullName evidence="10">Splicing factor U2AF subunit</fullName>
    </recommendedName>
    <alternativeName>
        <fullName evidence="10">U2 snRNP auxiliary factor large subunit</fullName>
    </alternativeName>
</protein>
<evidence type="ECO:0000256" key="9">
    <source>
        <dbReference type="PROSITE-ProRule" id="PRU00176"/>
    </source>
</evidence>
<dbReference type="GO" id="GO:0000398">
    <property type="term" value="P:mRNA splicing, via spliceosome"/>
    <property type="evidence" value="ECO:0007669"/>
    <property type="project" value="UniProtKB-ARBA"/>
</dbReference>
<evidence type="ECO:0000256" key="1">
    <source>
        <dbReference type="ARBA" id="ARBA00004123"/>
    </source>
</evidence>
<feature type="domain" description="RRM" evidence="12">
    <location>
        <begin position="319"/>
        <end position="409"/>
    </location>
</feature>
<dbReference type="SMART" id="SM00360">
    <property type="entry name" value="RRM"/>
    <property type="match status" value="3"/>
</dbReference>
<sequence length="417" mass="46534">MGEDKDRRRRSRSRERRRSRSRSRERREKRRSKSRSPSKRSRRRKPSLYWDVPPPGFEHITPLQYKAMQAAGQIPANIVADTPQAAVPVVGSTITRQARRLYVGNIPFGVTEEETMEFFNQQMHLSGLAQAAGNPVLACQINLDKNFAFLEFRSIDETTQAMAFDGINFKGQSLKIRRPHDYQPMPGTENPAINVPAGVISTVVPDSPHKIFIGGLPNYLNEDQVKELLMSFGQLRAFNLVKDSSTGLSKGYAFAEYVDISMTDQAIAGLNGMQLGDKKLIVQRASIGAKNSTLAMTGAAPVTLQVAGLTLAGAGPATEVLCLLNMVTPDELRDEEEYEDILEDIKEECNKYGCVRSIEIPRPIDGVEVPGCGKVFVEFNSIADCQKAQQTLTGRKFSNRVVVTSYFDPDKYHRREF</sequence>
<gene>
    <name evidence="13" type="ORF">EEDITHA_LOCUS20404</name>
</gene>
<feature type="compositionally biased region" description="Basic residues" evidence="11">
    <location>
        <begin position="7"/>
        <end position="46"/>
    </location>
</feature>
<keyword evidence="4 9" id="KW-0694">RNA-binding</keyword>
<dbReference type="EMBL" id="CAKOGL010000029">
    <property type="protein sequence ID" value="CAH2106243.1"/>
    <property type="molecule type" value="Genomic_DNA"/>
</dbReference>
<accession>A0AAU9V4M2</accession>
<dbReference type="GO" id="GO:0005634">
    <property type="term" value="C:nucleus"/>
    <property type="evidence" value="ECO:0007669"/>
    <property type="project" value="UniProtKB-SubCell"/>
</dbReference>
<dbReference type="CDD" id="cd12230">
    <property type="entry name" value="RRM1_U2AF65"/>
    <property type="match status" value="1"/>
</dbReference>
<dbReference type="Proteomes" id="UP001153954">
    <property type="component" value="Unassembled WGS sequence"/>
</dbReference>
<dbReference type="InterPro" id="IPR035979">
    <property type="entry name" value="RBD_domain_sf"/>
</dbReference>
<comment type="subunit">
    <text evidence="8">Forms a heterodimer with the U2AF small subunit.</text>
</comment>
<dbReference type="InterPro" id="IPR012677">
    <property type="entry name" value="Nucleotide-bd_a/b_plait_sf"/>
</dbReference>